<dbReference type="OMA" id="AYHDKNW"/>
<evidence type="ECO:0000313" key="3">
    <source>
        <dbReference type="EMBL" id="EAW15472.1"/>
    </source>
</evidence>
<dbReference type="SUPFAM" id="SSF159245">
    <property type="entry name" value="AttH-like"/>
    <property type="match status" value="1"/>
</dbReference>
<gene>
    <name evidence="3" type="ORF">NFIA_048090</name>
</gene>
<dbReference type="eggNOG" id="ENOG502SMYB">
    <property type="taxonomic scope" value="Eukaryota"/>
</dbReference>
<evidence type="ECO:0000259" key="2">
    <source>
        <dbReference type="Pfam" id="PF25581"/>
    </source>
</evidence>
<dbReference type="Proteomes" id="UP000006702">
    <property type="component" value="Unassembled WGS sequence"/>
</dbReference>
<dbReference type="EMBL" id="DS027698">
    <property type="protein sequence ID" value="EAW15472.1"/>
    <property type="molecule type" value="Genomic_DNA"/>
</dbReference>
<dbReference type="InterPro" id="IPR057722">
    <property type="entry name" value="AsqO/PenF-like_C"/>
</dbReference>
<evidence type="ECO:0000259" key="1">
    <source>
        <dbReference type="Pfam" id="PF24137"/>
    </source>
</evidence>
<dbReference type="OrthoDB" id="5344254at2759"/>
<dbReference type="Pfam" id="PF24137">
    <property type="entry name" value="DA_N"/>
    <property type="match status" value="1"/>
</dbReference>
<organism evidence="3 4">
    <name type="scientific">Neosartorya fischeri (strain ATCC 1020 / DSM 3700 / CBS 544.65 / FGSC A1164 / JCM 1740 / NRRL 181 / WB 181)</name>
    <name type="common">Aspergillus fischerianus</name>
    <dbReference type="NCBI Taxonomy" id="331117"/>
    <lineage>
        <taxon>Eukaryota</taxon>
        <taxon>Fungi</taxon>
        <taxon>Dikarya</taxon>
        <taxon>Ascomycota</taxon>
        <taxon>Pezizomycotina</taxon>
        <taxon>Eurotiomycetes</taxon>
        <taxon>Eurotiomycetidae</taxon>
        <taxon>Eurotiales</taxon>
        <taxon>Aspergillaceae</taxon>
        <taxon>Aspergillus</taxon>
        <taxon>Aspergillus subgen. Fumigati</taxon>
    </lineage>
</organism>
<evidence type="ECO:0008006" key="5">
    <source>
        <dbReference type="Google" id="ProtNLM"/>
    </source>
</evidence>
<feature type="domain" description="AsqO/PenF-like C-terminal" evidence="2">
    <location>
        <begin position="251"/>
        <end position="377"/>
    </location>
</feature>
<keyword evidence="4" id="KW-1185">Reference proteome</keyword>
<accession>A1DL01</accession>
<dbReference type="AlphaFoldDB" id="A1DL01"/>
<proteinExistence type="predicted"/>
<dbReference type="HOGENOM" id="CLU_051719_1_0_1"/>
<dbReference type="RefSeq" id="XP_001257369.1">
    <property type="nucleotide sequence ID" value="XM_001257368.1"/>
</dbReference>
<feature type="domain" description="Diels-Alderase N-terminal" evidence="1">
    <location>
        <begin position="50"/>
        <end position="227"/>
    </location>
</feature>
<dbReference type="KEGG" id="nfi:NFIA_048090"/>
<dbReference type="InterPro" id="IPR056402">
    <property type="entry name" value="DA_N"/>
</dbReference>
<reference evidence="4" key="1">
    <citation type="journal article" date="2008" name="PLoS Genet.">
        <title>Genomic islands in the pathogenic filamentous fungus Aspergillus fumigatus.</title>
        <authorList>
            <person name="Fedorova N.D."/>
            <person name="Khaldi N."/>
            <person name="Joardar V.S."/>
            <person name="Maiti R."/>
            <person name="Amedeo P."/>
            <person name="Anderson M.J."/>
            <person name="Crabtree J."/>
            <person name="Silva J.C."/>
            <person name="Badger J.H."/>
            <person name="Albarraq A."/>
            <person name="Angiuoli S."/>
            <person name="Bussey H."/>
            <person name="Bowyer P."/>
            <person name="Cotty P.J."/>
            <person name="Dyer P.S."/>
            <person name="Egan A."/>
            <person name="Galens K."/>
            <person name="Fraser-Liggett C.M."/>
            <person name="Haas B.J."/>
            <person name="Inman J.M."/>
            <person name="Kent R."/>
            <person name="Lemieux S."/>
            <person name="Malavazi I."/>
            <person name="Orvis J."/>
            <person name="Roemer T."/>
            <person name="Ronning C.M."/>
            <person name="Sundaram J.P."/>
            <person name="Sutton G."/>
            <person name="Turner G."/>
            <person name="Venter J.C."/>
            <person name="White O.R."/>
            <person name="Whitty B.R."/>
            <person name="Youngman P."/>
            <person name="Wolfe K.H."/>
            <person name="Goldman G.H."/>
            <person name="Wortman J.R."/>
            <person name="Jiang B."/>
            <person name="Denning D.W."/>
            <person name="Nierman W.C."/>
        </authorList>
    </citation>
    <scope>NUCLEOTIDE SEQUENCE [LARGE SCALE GENOMIC DNA]</scope>
    <source>
        <strain evidence="4">ATCC 1020 / DSM 3700 / CBS 544.65 / FGSC A1164 / JCM 1740 / NRRL 181 / WB 181</strain>
    </source>
</reference>
<sequence>MFLLLIFLSLALAQLPPESFYNITIPSTPSPNLSLATFTTPSTLLSTLSKPKVHPINTTVFDWWYFDAVSSSNPNVSVVITLFTSTPTAFPFLPSNSNTDSDSVLLAYLWISFPNGTTYARYADASLATVDAACGVTRGIWHGSGVSFTGSESGEYLVTIDGGAGVGVTGSVSNPHTPCGDDRLRLGDTSTVGIGWASLLPDAEASVDVLVGGEGVRFTGVGYHDKGVNARGATADMYGLAQNWSDGPFEAAVRTWYWGRGRVGPFSVVWFDMLPVGNETEVVSGYVAVGREVVVSSCEEGVVSVRPWKDGMAAAYPPVRGDVPDGFRVVYSIQMEVDVTLGAMVAGDGKYYARWTGRMTAKVAGEVYEGVGMFEQFVMQ</sequence>
<dbReference type="GeneID" id="4583883"/>
<name>A1DL01_NEOFI</name>
<evidence type="ECO:0000313" key="4">
    <source>
        <dbReference type="Proteomes" id="UP000006702"/>
    </source>
</evidence>
<dbReference type="VEuPathDB" id="FungiDB:NFIA_048090"/>
<protein>
    <recommendedName>
        <fullName evidence="5">Hydroxyneurosporene synthase (CrtC)</fullName>
    </recommendedName>
</protein>
<dbReference type="Pfam" id="PF25581">
    <property type="entry name" value="AsqO_C"/>
    <property type="match status" value="1"/>
</dbReference>